<keyword evidence="1" id="KW-0479">Metal-binding</keyword>
<dbReference type="GO" id="GO:0046872">
    <property type="term" value="F:metal ion binding"/>
    <property type="evidence" value="ECO:0007669"/>
    <property type="project" value="UniProtKB-KW"/>
</dbReference>
<sequence length="266" mass="27764">MAELTSVLKSSSSDEEILFALRQGAGIAQAVASTITDWSFSGAVSGQYRADLSVNDAVLGAFSGFGCGVLSEESGATGVVPTSPSELGEGLVIVVDPIDGSTNASRGIPWYATALCAVDQHGPRVAVVAQLCAPHVEYVAIRGKGAWRNGLALTAHSERPMAESVIGVSGPPPALRPWWQFRALGSAALDLCLVAEGALDGYLDCDTHGVWDYLASLLICQEAGVHIADAFGRDLCHFGHSERRTPVAARGKENLQALCDLRTASS</sequence>
<dbReference type="GO" id="GO:0008934">
    <property type="term" value="F:inositol monophosphate 1-phosphatase activity"/>
    <property type="evidence" value="ECO:0007669"/>
    <property type="project" value="TreeGrafter"/>
</dbReference>
<evidence type="ECO:0000256" key="1">
    <source>
        <dbReference type="ARBA" id="ARBA00022723"/>
    </source>
</evidence>
<dbReference type="AlphaFoldDB" id="A0A6J7TVM6"/>
<keyword evidence="3" id="KW-0460">Magnesium</keyword>
<gene>
    <name evidence="4" type="ORF">UFOPK4098_00807</name>
    <name evidence="5" type="ORF">UFOPK4347_00074</name>
</gene>
<dbReference type="PRINTS" id="PR00377">
    <property type="entry name" value="IMPHPHTASES"/>
</dbReference>
<evidence type="ECO:0000256" key="2">
    <source>
        <dbReference type="ARBA" id="ARBA00022801"/>
    </source>
</evidence>
<dbReference type="InterPro" id="IPR000760">
    <property type="entry name" value="Inositol_monophosphatase-like"/>
</dbReference>
<dbReference type="Gene3D" id="3.40.190.80">
    <property type="match status" value="1"/>
</dbReference>
<name>A0A6J7TVM6_9ZZZZ</name>
<dbReference type="Pfam" id="PF00459">
    <property type="entry name" value="Inositol_P"/>
    <property type="match status" value="1"/>
</dbReference>
<keyword evidence="2" id="KW-0378">Hydrolase</keyword>
<dbReference type="GO" id="GO:0006020">
    <property type="term" value="P:inositol metabolic process"/>
    <property type="evidence" value="ECO:0007669"/>
    <property type="project" value="TreeGrafter"/>
</dbReference>
<evidence type="ECO:0000313" key="5">
    <source>
        <dbReference type="EMBL" id="CAB5058084.1"/>
    </source>
</evidence>
<dbReference type="PANTHER" id="PTHR20854:SF4">
    <property type="entry name" value="INOSITOL-1-MONOPHOSPHATASE-RELATED"/>
    <property type="match status" value="1"/>
</dbReference>
<protein>
    <submittedName>
        <fullName evidence="5">Unannotated protein</fullName>
    </submittedName>
</protein>
<reference evidence="5" key="1">
    <citation type="submission" date="2020-05" db="EMBL/GenBank/DDBJ databases">
        <authorList>
            <person name="Chiriac C."/>
            <person name="Salcher M."/>
            <person name="Ghai R."/>
            <person name="Kavagutti S V."/>
        </authorList>
    </citation>
    <scope>NUCLEOTIDE SEQUENCE</scope>
</reference>
<dbReference type="PROSITE" id="PS00629">
    <property type="entry name" value="IMP_1"/>
    <property type="match status" value="1"/>
</dbReference>
<dbReference type="SUPFAM" id="SSF56655">
    <property type="entry name" value="Carbohydrate phosphatase"/>
    <property type="match status" value="1"/>
</dbReference>
<accession>A0A6J7TVM6</accession>
<dbReference type="EMBL" id="CAFBPN010000035">
    <property type="protein sequence ID" value="CAB5020020.1"/>
    <property type="molecule type" value="Genomic_DNA"/>
</dbReference>
<evidence type="ECO:0000256" key="3">
    <source>
        <dbReference type="ARBA" id="ARBA00022842"/>
    </source>
</evidence>
<dbReference type="Gene3D" id="3.30.540.10">
    <property type="entry name" value="Fructose-1,6-Bisphosphatase, subunit A, domain 1"/>
    <property type="match status" value="1"/>
</dbReference>
<organism evidence="5">
    <name type="scientific">freshwater metagenome</name>
    <dbReference type="NCBI Taxonomy" id="449393"/>
    <lineage>
        <taxon>unclassified sequences</taxon>
        <taxon>metagenomes</taxon>
        <taxon>ecological metagenomes</taxon>
    </lineage>
</organism>
<dbReference type="GO" id="GO:0007165">
    <property type="term" value="P:signal transduction"/>
    <property type="evidence" value="ECO:0007669"/>
    <property type="project" value="TreeGrafter"/>
</dbReference>
<dbReference type="EMBL" id="CAFBQU010000001">
    <property type="protein sequence ID" value="CAB5058084.1"/>
    <property type="molecule type" value="Genomic_DNA"/>
</dbReference>
<dbReference type="PANTHER" id="PTHR20854">
    <property type="entry name" value="INOSITOL MONOPHOSPHATASE"/>
    <property type="match status" value="1"/>
</dbReference>
<proteinExistence type="predicted"/>
<dbReference type="CDD" id="cd01637">
    <property type="entry name" value="IMPase_like"/>
    <property type="match status" value="1"/>
</dbReference>
<evidence type="ECO:0000313" key="4">
    <source>
        <dbReference type="EMBL" id="CAB5020020.1"/>
    </source>
</evidence>
<dbReference type="InterPro" id="IPR020583">
    <property type="entry name" value="Inositol_monoP_metal-BS"/>
</dbReference>